<dbReference type="PROSITE" id="PS50977">
    <property type="entry name" value="HTH_TETR_2"/>
    <property type="match status" value="1"/>
</dbReference>
<proteinExistence type="predicted"/>
<dbReference type="RefSeq" id="WP_205256877.1">
    <property type="nucleotide sequence ID" value="NZ_BAAAPV010000004.1"/>
</dbReference>
<dbReference type="Gene3D" id="1.10.357.10">
    <property type="entry name" value="Tetracycline Repressor, domain 2"/>
    <property type="match status" value="1"/>
</dbReference>
<dbReference type="GO" id="GO:0003677">
    <property type="term" value="F:DNA binding"/>
    <property type="evidence" value="ECO:0007669"/>
    <property type="project" value="UniProtKB-UniRule"/>
</dbReference>
<name>A0A939C0J0_9ACTN</name>
<feature type="compositionally biased region" description="Basic and acidic residues" evidence="5">
    <location>
        <begin position="19"/>
        <end position="31"/>
    </location>
</feature>
<evidence type="ECO:0000256" key="4">
    <source>
        <dbReference type="PROSITE-ProRule" id="PRU00335"/>
    </source>
</evidence>
<feature type="region of interest" description="Disordered" evidence="5">
    <location>
        <begin position="1"/>
        <end position="31"/>
    </location>
</feature>
<gene>
    <name evidence="7" type="ORF">JL107_09980</name>
</gene>
<keyword evidence="8" id="KW-1185">Reference proteome</keyword>
<dbReference type="InterPro" id="IPR009057">
    <property type="entry name" value="Homeodomain-like_sf"/>
</dbReference>
<evidence type="ECO:0000313" key="8">
    <source>
        <dbReference type="Proteomes" id="UP000663801"/>
    </source>
</evidence>
<feature type="domain" description="HTH tetR-type" evidence="6">
    <location>
        <begin position="30"/>
        <end position="90"/>
    </location>
</feature>
<keyword evidence="3" id="KW-0804">Transcription</keyword>
<dbReference type="Proteomes" id="UP000663801">
    <property type="component" value="Unassembled WGS sequence"/>
</dbReference>
<dbReference type="InterPro" id="IPR001647">
    <property type="entry name" value="HTH_TetR"/>
</dbReference>
<dbReference type="SUPFAM" id="SSF46689">
    <property type="entry name" value="Homeodomain-like"/>
    <property type="match status" value="1"/>
</dbReference>
<keyword evidence="1" id="KW-0805">Transcription regulation</keyword>
<evidence type="ECO:0000256" key="5">
    <source>
        <dbReference type="SAM" id="MobiDB-lite"/>
    </source>
</evidence>
<accession>A0A939C0J0</accession>
<evidence type="ECO:0000256" key="2">
    <source>
        <dbReference type="ARBA" id="ARBA00023125"/>
    </source>
</evidence>
<feature type="region of interest" description="Disordered" evidence="5">
    <location>
        <begin position="212"/>
        <end position="236"/>
    </location>
</feature>
<dbReference type="InterPro" id="IPR041583">
    <property type="entry name" value="TetR_C_31"/>
</dbReference>
<evidence type="ECO:0000313" key="7">
    <source>
        <dbReference type="EMBL" id="MBM9476773.1"/>
    </source>
</evidence>
<dbReference type="EMBL" id="JAERWL010000008">
    <property type="protein sequence ID" value="MBM9476773.1"/>
    <property type="molecule type" value="Genomic_DNA"/>
</dbReference>
<feature type="DNA-binding region" description="H-T-H motif" evidence="4">
    <location>
        <begin position="53"/>
        <end position="72"/>
    </location>
</feature>
<dbReference type="PANTHER" id="PTHR47506">
    <property type="entry name" value="TRANSCRIPTIONAL REGULATORY PROTEIN"/>
    <property type="match status" value="1"/>
</dbReference>
<dbReference type="Pfam" id="PF00440">
    <property type="entry name" value="TetR_N"/>
    <property type="match status" value="1"/>
</dbReference>
<protein>
    <submittedName>
        <fullName evidence="7">TetR family transcriptional regulator</fullName>
    </submittedName>
</protein>
<dbReference type="SUPFAM" id="SSF48498">
    <property type="entry name" value="Tetracyclin repressor-like, C-terminal domain"/>
    <property type="match status" value="1"/>
</dbReference>
<evidence type="ECO:0000256" key="1">
    <source>
        <dbReference type="ARBA" id="ARBA00023015"/>
    </source>
</evidence>
<dbReference type="InterPro" id="IPR036271">
    <property type="entry name" value="Tet_transcr_reg_TetR-rel_C_sf"/>
</dbReference>
<reference evidence="7" key="1">
    <citation type="submission" date="2021-01" db="EMBL/GenBank/DDBJ databases">
        <title>KCTC 19127 draft genome.</title>
        <authorList>
            <person name="An D."/>
        </authorList>
    </citation>
    <scope>NUCLEOTIDE SEQUENCE</scope>
    <source>
        <strain evidence="7">KCTC 19127</strain>
    </source>
</reference>
<organism evidence="7 8">
    <name type="scientific">Nakamurella flavida</name>
    <dbReference type="NCBI Taxonomy" id="363630"/>
    <lineage>
        <taxon>Bacteria</taxon>
        <taxon>Bacillati</taxon>
        <taxon>Actinomycetota</taxon>
        <taxon>Actinomycetes</taxon>
        <taxon>Nakamurellales</taxon>
        <taxon>Nakamurellaceae</taxon>
        <taxon>Nakamurella</taxon>
    </lineage>
</organism>
<comment type="caution">
    <text evidence="7">The sequence shown here is derived from an EMBL/GenBank/DDBJ whole genome shotgun (WGS) entry which is preliminary data.</text>
</comment>
<dbReference type="Pfam" id="PF17940">
    <property type="entry name" value="TetR_C_31"/>
    <property type="match status" value="1"/>
</dbReference>
<keyword evidence="2 4" id="KW-0238">DNA-binding</keyword>
<evidence type="ECO:0000256" key="3">
    <source>
        <dbReference type="ARBA" id="ARBA00023163"/>
    </source>
</evidence>
<dbReference type="PANTHER" id="PTHR47506:SF6">
    <property type="entry name" value="HTH-TYPE TRANSCRIPTIONAL REPRESSOR NEMR"/>
    <property type="match status" value="1"/>
</dbReference>
<evidence type="ECO:0000259" key="6">
    <source>
        <dbReference type="PROSITE" id="PS50977"/>
    </source>
</evidence>
<sequence>MPERSGLVPTDPTSEPDGGGDRSVARRPDPGRRDRIIDACLDVVAADGVAGTSHRKVAAAAGVPLGSMTYHFTGIDDLLHEAFTRFADRVADGFDLRMHRAGDRAAARRAVVALIVEDVFAERRDLAVTLELYALAARRPAYRAITDAWMARSRTALGVHFTPEEATQLDALVEGLTLHRALSLRAPGGSDTGDPADTTDTAAVTRAVERVTAGVPEVSRTGGRLRRRRWGRDNGG</sequence>
<dbReference type="AlphaFoldDB" id="A0A939C0J0"/>